<evidence type="ECO:0000313" key="3">
    <source>
        <dbReference type="Proteomes" id="UP001619887"/>
    </source>
</evidence>
<dbReference type="Proteomes" id="UP001619887">
    <property type="component" value="Unassembled WGS sequence"/>
</dbReference>
<name>A0ABD2G453_PAGBO</name>
<evidence type="ECO:0000313" key="2">
    <source>
        <dbReference type="EMBL" id="KAL3048722.1"/>
    </source>
</evidence>
<reference evidence="2 3" key="1">
    <citation type="journal article" date="2022" name="G3 (Bethesda)">
        <title>Evaluating Illumina-, Nanopore-, and PacBio-based genome assembly strategies with the bald notothen, Trematomus borchgrevinki.</title>
        <authorList>
            <person name="Rayamajhi N."/>
            <person name="Cheng C.C."/>
            <person name="Catchen J.M."/>
        </authorList>
    </citation>
    <scope>NUCLEOTIDE SEQUENCE [LARGE SCALE GENOMIC DNA]</scope>
    <source>
        <strain evidence="2">AGRC-2024</strain>
    </source>
</reference>
<keyword evidence="3" id="KW-1185">Reference proteome</keyword>
<reference evidence="2 3" key="2">
    <citation type="journal article" date="2024" name="G3 (Bethesda)">
        <title>The genome of the cryopelagic Antarctic bald notothen, Trematomus borchgrevinki.</title>
        <authorList>
            <person name="Rayamajhi N."/>
            <person name="Rivera-Colon A.G."/>
            <person name="Minhas B.F."/>
            <person name="Cheng C.C."/>
            <person name="Catchen J.M."/>
        </authorList>
    </citation>
    <scope>NUCLEOTIDE SEQUENCE [LARGE SCALE GENOMIC DNA]</scope>
    <source>
        <strain evidence="2">AGRC-2024</strain>
    </source>
</reference>
<comment type="caution">
    <text evidence="2">The sequence shown here is derived from an EMBL/GenBank/DDBJ whole genome shotgun (WGS) entry which is preliminary data.</text>
</comment>
<proteinExistence type="predicted"/>
<gene>
    <name evidence="2" type="ORF">OYC64_007307</name>
</gene>
<organism evidence="2 3">
    <name type="scientific">Pagothenia borchgrevinki</name>
    <name type="common">Bald rockcod</name>
    <name type="synonym">Trematomus borchgrevinki</name>
    <dbReference type="NCBI Taxonomy" id="8213"/>
    <lineage>
        <taxon>Eukaryota</taxon>
        <taxon>Metazoa</taxon>
        <taxon>Chordata</taxon>
        <taxon>Craniata</taxon>
        <taxon>Vertebrata</taxon>
        <taxon>Euteleostomi</taxon>
        <taxon>Actinopterygii</taxon>
        <taxon>Neopterygii</taxon>
        <taxon>Teleostei</taxon>
        <taxon>Neoteleostei</taxon>
        <taxon>Acanthomorphata</taxon>
        <taxon>Eupercaria</taxon>
        <taxon>Perciformes</taxon>
        <taxon>Notothenioidei</taxon>
        <taxon>Nototheniidae</taxon>
        <taxon>Pagothenia</taxon>
    </lineage>
</organism>
<protein>
    <submittedName>
        <fullName evidence="2">Uncharacterized protein</fullName>
    </submittedName>
</protein>
<accession>A0ABD2G453</accession>
<feature type="region of interest" description="Disordered" evidence="1">
    <location>
        <begin position="58"/>
        <end position="86"/>
    </location>
</feature>
<dbReference type="EMBL" id="JBIYXZ010002083">
    <property type="protein sequence ID" value="KAL3048722.1"/>
    <property type="molecule type" value="Genomic_DNA"/>
</dbReference>
<dbReference type="AlphaFoldDB" id="A0ABD2G453"/>
<sequence>MEKLGFGPGRKELQETVETQRKQLLQYQSRFKDVVRAYKSLLKEKEALEASLTVLSVSQQDPHGAGGPPPQDPPRRTAARCTARTAWTQQRLWRRARTSRENQPW</sequence>
<evidence type="ECO:0000256" key="1">
    <source>
        <dbReference type="SAM" id="MobiDB-lite"/>
    </source>
</evidence>